<evidence type="ECO:0000313" key="5">
    <source>
        <dbReference type="Proteomes" id="UP000250235"/>
    </source>
</evidence>
<proteinExistence type="predicted"/>
<feature type="chain" id="PRO_5016325117" evidence="3">
    <location>
        <begin position="29"/>
        <end position="477"/>
    </location>
</feature>
<reference evidence="4 5" key="1">
    <citation type="journal article" date="2015" name="Proc. Natl. Acad. Sci. U.S.A.">
        <title>The resurrection genome of Boea hygrometrica: A blueprint for survival of dehydration.</title>
        <authorList>
            <person name="Xiao L."/>
            <person name="Yang G."/>
            <person name="Zhang L."/>
            <person name="Yang X."/>
            <person name="Zhao S."/>
            <person name="Ji Z."/>
            <person name="Zhou Q."/>
            <person name="Hu M."/>
            <person name="Wang Y."/>
            <person name="Chen M."/>
            <person name="Xu Y."/>
            <person name="Jin H."/>
            <person name="Xiao X."/>
            <person name="Hu G."/>
            <person name="Bao F."/>
            <person name="Hu Y."/>
            <person name="Wan P."/>
            <person name="Li L."/>
            <person name="Deng X."/>
            <person name="Kuang T."/>
            <person name="Xiang C."/>
            <person name="Zhu J.K."/>
            <person name="Oliver M.J."/>
            <person name="He Y."/>
        </authorList>
    </citation>
    <scope>NUCLEOTIDE SEQUENCE [LARGE SCALE GENOMIC DNA]</scope>
    <source>
        <strain evidence="5">cv. XS01</strain>
    </source>
</reference>
<dbReference type="Proteomes" id="UP000250235">
    <property type="component" value="Unassembled WGS sequence"/>
</dbReference>
<feature type="compositionally biased region" description="Basic and acidic residues" evidence="2">
    <location>
        <begin position="164"/>
        <end position="177"/>
    </location>
</feature>
<evidence type="ECO:0000256" key="1">
    <source>
        <dbReference type="SAM" id="Coils"/>
    </source>
</evidence>
<accession>A0A2Z7BN64</accession>
<organism evidence="4 5">
    <name type="scientific">Dorcoceras hygrometricum</name>
    <dbReference type="NCBI Taxonomy" id="472368"/>
    <lineage>
        <taxon>Eukaryota</taxon>
        <taxon>Viridiplantae</taxon>
        <taxon>Streptophyta</taxon>
        <taxon>Embryophyta</taxon>
        <taxon>Tracheophyta</taxon>
        <taxon>Spermatophyta</taxon>
        <taxon>Magnoliopsida</taxon>
        <taxon>eudicotyledons</taxon>
        <taxon>Gunneridae</taxon>
        <taxon>Pentapetalae</taxon>
        <taxon>asterids</taxon>
        <taxon>lamiids</taxon>
        <taxon>Lamiales</taxon>
        <taxon>Gesneriaceae</taxon>
        <taxon>Didymocarpoideae</taxon>
        <taxon>Trichosporeae</taxon>
        <taxon>Loxocarpinae</taxon>
        <taxon>Dorcoceras</taxon>
    </lineage>
</organism>
<feature type="region of interest" description="Disordered" evidence="2">
    <location>
        <begin position="458"/>
        <end position="477"/>
    </location>
</feature>
<sequence>MPARHSNSITTLLLLFLVASGFLENANAVDGGPDHWVELNVNDPKVVAEARLAVQRCNSLIRKRPGTQNIRGLIAAPVRPRSRRTTRPPMPECSGNKHAQNLVFEKVTSAKRTESSPTRSTTLMVVLSATDGAPKPQRYLAAIAMASWNDERMGRAELLRAMQEEARTSREAEEKRLHLGASARGDPREESGIDTPDGNTRGDPQPYPGRHYCRGFVLEEEVRATPPFDPSKDSLVASPTAVVATGYICNMAPEADLQVLIKADDAEVIGHFLAHIAPVCSPFPEPLTSPLMLTLLVLTPRPCVGNSLGGEMVERLTRDHQKVNVTRKNFDKAKNQHAEAVARLEELEAHRARELEAAKTQRESLEAELAAEKEARAVERDAMVAELEKANAWAGQEAELLKSEAREEFLKSSEFDSLLEKKYWSYFKDGFWGCLAQFRAHGYSEEEHPASFLDLQQALADVGDEDGAEEEEEEQEE</sequence>
<dbReference type="AlphaFoldDB" id="A0A2Z7BN64"/>
<protein>
    <submittedName>
        <fullName evidence="4">Uncharacterized protein</fullName>
    </submittedName>
</protein>
<dbReference type="EMBL" id="KV005005">
    <property type="protein sequence ID" value="KZV35038.1"/>
    <property type="molecule type" value="Genomic_DNA"/>
</dbReference>
<evidence type="ECO:0000313" key="4">
    <source>
        <dbReference type="EMBL" id="KZV35038.1"/>
    </source>
</evidence>
<feature type="region of interest" description="Disordered" evidence="2">
    <location>
        <begin position="164"/>
        <end position="210"/>
    </location>
</feature>
<feature type="signal peptide" evidence="3">
    <location>
        <begin position="1"/>
        <end position="28"/>
    </location>
</feature>
<name>A0A2Z7BN64_9LAMI</name>
<feature type="compositionally biased region" description="Acidic residues" evidence="2">
    <location>
        <begin position="462"/>
        <end position="477"/>
    </location>
</feature>
<feature type="coiled-coil region" evidence="1">
    <location>
        <begin position="330"/>
        <end position="382"/>
    </location>
</feature>
<evidence type="ECO:0000256" key="2">
    <source>
        <dbReference type="SAM" id="MobiDB-lite"/>
    </source>
</evidence>
<keyword evidence="3" id="KW-0732">Signal</keyword>
<gene>
    <name evidence="4" type="ORF">F511_04343</name>
</gene>
<keyword evidence="1" id="KW-0175">Coiled coil</keyword>
<keyword evidence="5" id="KW-1185">Reference proteome</keyword>
<evidence type="ECO:0000256" key="3">
    <source>
        <dbReference type="SAM" id="SignalP"/>
    </source>
</evidence>